<dbReference type="SMART" id="SM00220">
    <property type="entry name" value="S_TKc"/>
    <property type="match status" value="1"/>
</dbReference>
<dbReference type="SUPFAM" id="SSF48452">
    <property type="entry name" value="TPR-like"/>
    <property type="match status" value="1"/>
</dbReference>
<evidence type="ECO:0000313" key="4">
    <source>
        <dbReference type="Proteomes" id="UP001642483"/>
    </source>
</evidence>
<dbReference type="InterPro" id="IPR011990">
    <property type="entry name" value="TPR-like_helical_dom_sf"/>
</dbReference>
<evidence type="ECO:0000313" key="3">
    <source>
        <dbReference type="EMBL" id="CAK8691408.1"/>
    </source>
</evidence>
<dbReference type="Proteomes" id="UP001642483">
    <property type="component" value="Unassembled WGS sequence"/>
</dbReference>
<protein>
    <recommendedName>
        <fullName evidence="2">Protein kinase domain-containing protein</fullName>
    </recommendedName>
</protein>
<dbReference type="SUPFAM" id="SSF56112">
    <property type="entry name" value="Protein kinase-like (PK-like)"/>
    <property type="match status" value="1"/>
</dbReference>
<name>A0ABP0GJ37_CLALP</name>
<dbReference type="PANTHER" id="PTHR44329">
    <property type="entry name" value="SERINE/THREONINE-PROTEIN KINASE TNNI3K-RELATED"/>
    <property type="match status" value="1"/>
</dbReference>
<accession>A0ABP0GJ37</accession>
<dbReference type="InterPro" id="IPR008271">
    <property type="entry name" value="Ser/Thr_kinase_AS"/>
</dbReference>
<feature type="region of interest" description="Disordered" evidence="1">
    <location>
        <begin position="344"/>
        <end position="403"/>
    </location>
</feature>
<dbReference type="PANTHER" id="PTHR44329:SF291">
    <property type="entry name" value="PROTEIN KINASE DOMAIN-CONTAINING PROTEIN"/>
    <property type="match status" value="1"/>
</dbReference>
<keyword evidence="4" id="KW-1185">Reference proteome</keyword>
<evidence type="ECO:0000259" key="2">
    <source>
        <dbReference type="PROSITE" id="PS50011"/>
    </source>
</evidence>
<gene>
    <name evidence="3" type="ORF">CVLEPA_LOCUS23967</name>
</gene>
<proteinExistence type="predicted"/>
<reference evidence="3 4" key="1">
    <citation type="submission" date="2024-02" db="EMBL/GenBank/DDBJ databases">
        <authorList>
            <person name="Daric V."/>
            <person name="Darras S."/>
        </authorList>
    </citation>
    <scope>NUCLEOTIDE SEQUENCE [LARGE SCALE GENOMIC DNA]</scope>
</reference>
<evidence type="ECO:0000256" key="1">
    <source>
        <dbReference type="SAM" id="MobiDB-lite"/>
    </source>
</evidence>
<feature type="domain" description="Protein kinase" evidence="2">
    <location>
        <begin position="23"/>
        <end position="307"/>
    </location>
</feature>
<dbReference type="PROSITE" id="PS50011">
    <property type="entry name" value="PROTEIN_KINASE_DOM"/>
    <property type="match status" value="1"/>
</dbReference>
<feature type="compositionally biased region" description="Polar residues" evidence="1">
    <location>
        <begin position="374"/>
        <end position="385"/>
    </location>
</feature>
<sequence>METSFIDYAIKLREFDANEIFCNKTNNIFGEGRFGKVLIGFHDVLGSVAVKYHFLPQSLNERKETQKKLEKEMSLMHEAHHNNVIRIEGVLKCQGWLGIVMELMPAGSLHDLIRNENVSSIPMSLLLRMGYEVSDGITYLHNLMKNQRIAHGDLKPQNILLTLDLNCKIADFGGVCRTGSLKPDPDKPGEGLESTLLFAAPERLADGCDSLTTAMDVYSFGVLLLVAITQKYPSRGTNFANPQQDVPQISFDKASLQQMKDAAADSGDEQDVEMFSLLEDIMTKCVSILPEIRPALIDVRDQLQGMLKEVEDAEIAEHVADILSHLKIRKFIRDLENSEAIGTQLFDGSGRKPTITRKGASRNKSRGKGPGDANKTNGEESSLSPGSMKDLKPALSRRGASRRKSAILEEEKLGLPGFISKLHSIQKRFSEQNLDGALQEIEDLSKSLQTSYLNEADAVKLKDALIQAMKSGVKDKISSEKFADCFQALLCVADYLAKSISSPIQKLNLLGNCASVANEFVLAVKDQVNLNYILESMKTSFTRIQSTKFADRKVLAEAKAACWQCQSQCYIELGETGHAMELLLSAVTAIENAFKFDCKKPSLYGSCCNNLAIIYKSKDKPKQALKFYMNDIRLVTQDQASNDVLVTIRNVCQLFEDYSSMDRDSDDLNYLHDFLQNHENQPSSHWEVPRKLLRLRVEILLQSDKIKKSCEETISAMSEPSLSDQQLIFVCEEAGNVSEQLLLIGERDLALSMVRCGGEASQHLSKSARKLKIIVQFCQVLLDCFSEPGSKLCKKPDEIIAQYRPLLDELSSYVNDESCNFNDVKITFRSLRSILFYQMIKDSQTKGKKFCLIL</sequence>
<organism evidence="3 4">
    <name type="scientific">Clavelina lepadiformis</name>
    <name type="common">Light-bulb sea squirt</name>
    <name type="synonym">Ascidia lepadiformis</name>
    <dbReference type="NCBI Taxonomy" id="159417"/>
    <lineage>
        <taxon>Eukaryota</taxon>
        <taxon>Metazoa</taxon>
        <taxon>Chordata</taxon>
        <taxon>Tunicata</taxon>
        <taxon>Ascidiacea</taxon>
        <taxon>Aplousobranchia</taxon>
        <taxon>Clavelinidae</taxon>
        <taxon>Clavelina</taxon>
    </lineage>
</organism>
<dbReference type="Gene3D" id="1.25.40.10">
    <property type="entry name" value="Tetratricopeptide repeat domain"/>
    <property type="match status" value="1"/>
</dbReference>
<dbReference type="Pfam" id="PF00069">
    <property type="entry name" value="Pkinase"/>
    <property type="match status" value="1"/>
</dbReference>
<dbReference type="Gene3D" id="1.10.510.10">
    <property type="entry name" value="Transferase(Phosphotransferase) domain 1"/>
    <property type="match status" value="1"/>
</dbReference>
<comment type="caution">
    <text evidence="3">The sequence shown here is derived from an EMBL/GenBank/DDBJ whole genome shotgun (WGS) entry which is preliminary data.</text>
</comment>
<dbReference type="InterPro" id="IPR011009">
    <property type="entry name" value="Kinase-like_dom_sf"/>
</dbReference>
<dbReference type="PROSITE" id="PS00108">
    <property type="entry name" value="PROTEIN_KINASE_ST"/>
    <property type="match status" value="1"/>
</dbReference>
<dbReference type="EMBL" id="CAWYQH010000119">
    <property type="protein sequence ID" value="CAK8691408.1"/>
    <property type="molecule type" value="Genomic_DNA"/>
</dbReference>
<dbReference type="InterPro" id="IPR051681">
    <property type="entry name" value="Ser/Thr_Kinases-Pseudokinases"/>
</dbReference>
<dbReference type="InterPro" id="IPR000719">
    <property type="entry name" value="Prot_kinase_dom"/>
</dbReference>